<evidence type="ECO:0000259" key="1">
    <source>
        <dbReference type="Pfam" id="PF00535"/>
    </source>
</evidence>
<dbReference type="AlphaFoldDB" id="A0A8H9L3C9"/>
<evidence type="ECO:0000313" key="2">
    <source>
        <dbReference type="EMBL" id="GGM18755.1"/>
    </source>
</evidence>
<proteinExistence type="predicted"/>
<keyword evidence="3" id="KW-1185">Reference proteome</keyword>
<dbReference type="RefSeq" id="WP_171106889.1">
    <property type="nucleotide sequence ID" value="NZ_BMPT01000004.1"/>
</dbReference>
<dbReference type="SUPFAM" id="SSF53448">
    <property type="entry name" value="Nucleotide-diphospho-sugar transferases"/>
    <property type="match status" value="1"/>
</dbReference>
<reference evidence="2" key="1">
    <citation type="journal article" date="2014" name="Int. J. Syst. Evol. Microbiol.">
        <title>Complete genome sequence of Corynebacterium casei LMG S-19264T (=DSM 44701T), isolated from a smear-ripened cheese.</title>
        <authorList>
            <consortium name="US DOE Joint Genome Institute (JGI-PGF)"/>
            <person name="Walter F."/>
            <person name="Albersmeier A."/>
            <person name="Kalinowski J."/>
            <person name="Ruckert C."/>
        </authorList>
    </citation>
    <scope>NUCLEOTIDE SEQUENCE</scope>
    <source>
        <strain evidence="2">JCM 3051</strain>
    </source>
</reference>
<dbReference type="EMBL" id="BMPT01000004">
    <property type="protein sequence ID" value="GGM18755.1"/>
    <property type="molecule type" value="Genomic_DNA"/>
</dbReference>
<gene>
    <name evidence="2" type="ORF">GCM10010102_12880</name>
</gene>
<organism evidence="2 3">
    <name type="scientific">Promicromonospora citrea</name>
    <dbReference type="NCBI Taxonomy" id="43677"/>
    <lineage>
        <taxon>Bacteria</taxon>
        <taxon>Bacillati</taxon>
        <taxon>Actinomycetota</taxon>
        <taxon>Actinomycetes</taxon>
        <taxon>Micrococcales</taxon>
        <taxon>Promicromonosporaceae</taxon>
        <taxon>Promicromonospora</taxon>
    </lineage>
</organism>
<dbReference type="Pfam" id="PF00535">
    <property type="entry name" value="Glycos_transf_2"/>
    <property type="match status" value="1"/>
</dbReference>
<dbReference type="PANTHER" id="PTHR43685">
    <property type="entry name" value="GLYCOSYLTRANSFERASE"/>
    <property type="match status" value="1"/>
</dbReference>
<dbReference type="Proteomes" id="UP000655589">
    <property type="component" value="Unassembled WGS sequence"/>
</dbReference>
<sequence length="279" mass="29974">MYSVVIPCRDGAATLGRQLRALTAQDFAGAYEVVVADNGSRDASRAVVSAAAGTDPRVRCVDAGGRPGINHARNVGVAHARGDFVLLCDADDVVTPGWLSAMDRARRAGADCVGGPVERRLPDETVVGTDPGTTTYLWHVPRPIGANCGFARAVHDAVGGFDETLTGGGDESDFFYRAHLAGYRTVAVPDAVVVYYERERLRDLARQQFRYGRQSVRIYLRFRDAGLPRQPLRRVPGTLAGGVVRALSPDRLTRRAGVKRLALTAGRVAGSVREGTLFV</sequence>
<accession>A0A8H9L3C9</accession>
<reference evidence="2" key="2">
    <citation type="submission" date="2020-09" db="EMBL/GenBank/DDBJ databases">
        <authorList>
            <person name="Sun Q."/>
            <person name="Ohkuma M."/>
        </authorList>
    </citation>
    <scope>NUCLEOTIDE SEQUENCE</scope>
    <source>
        <strain evidence="2">JCM 3051</strain>
    </source>
</reference>
<dbReference type="PANTHER" id="PTHR43685:SF12">
    <property type="entry name" value="GLYCOSYL TRANSFERASE FAMILY 2"/>
    <property type="match status" value="1"/>
</dbReference>
<dbReference type="InterPro" id="IPR001173">
    <property type="entry name" value="Glyco_trans_2-like"/>
</dbReference>
<dbReference type="Gene3D" id="3.90.550.10">
    <property type="entry name" value="Spore Coat Polysaccharide Biosynthesis Protein SpsA, Chain A"/>
    <property type="match status" value="1"/>
</dbReference>
<comment type="caution">
    <text evidence="2">The sequence shown here is derived from an EMBL/GenBank/DDBJ whole genome shotgun (WGS) entry which is preliminary data.</text>
</comment>
<dbReference type="InterPro" id="IPR050834">
    <property type="entry name" value="Glycosyltransf_2"/>
</dbReference>
<dbReference type="InterPro" id="IPR029044">
    <property type="entry name" value="Nucleotide-diphossugar_trans"/>
</dbReference>
<name>A0A8H9L3C9_9MICO</name>
<feature type="domain" description="Glycosyltransferase 2-like" evidence="1">
    <location>
        <begin position="3"/>
        <end position="126"/>
    </location>
</feature>
<protein>
    <recommendedName>
        <fullName evidence="1">Glycosyltransferase 2-like domain-containing protein</fullName>
    </recommendedName>
</protein>
<evidence type="ECO:0000313" key="3">
    <source>
        <dbReference type="Proteomes" id="UP000655589"/>
    </source>
</evidence>